<reference evidence="2" key="1">
    <citation type="submission" date="2019-10" db="EMBL/GenBank/DDBJ databases">
        <authorList>
            <person name="Zhang R."/>
            <person name="Pan Y."/>
            <person name="Wang J."/>
            <person name="Ma R."/>
            <person name="Yu S."/>
        </authorList>
    </citation>
    <scope>NUCLEOTIDE SEQUENCE</scope>
    <source>
        <strain evidence="2">LA-IB0</strain>
        <tissue evidence="2">Leaf</tissue>
    </source>
</reference>
<dbReference type="EMBL" id="WHWC01000002">
    <property type="protein sequence ID" value="KAG8389239.1"/>
    <property type="molecule type" value="Genomic_DNA"/>
</dbReference>
<evidence type="ECO:0000256" key="1">
    <source>
        <dbReference type="SAM" id="SignalP"/>
    </source>
</evidence>
<accession>A0AAV6Y929</accession>
<gene>
    <name evidence="2" type="ORF">BUALT_Bualt02G0208200</name>
</gene>
<name>A0AAV6Y929_9LAMI</name>
<dbReference type="Proteomes" id="UP000826271">
    <property type="component" value="Unassembled WGS sequence"/>
</dbReference>
<proteinExistence type="predicted"/>
<evidence type="ECO:0000313" key="3">
    <source>
        <dbReference type="Proteomes" id="UP000826271"/>
    </source>
</evidence>
<keyword evidence="3" id="KW-1185">Reference proteome</keyword>
<comment type="caution">
    <text evidence="2">The sequence shown here is derived from an EMBL/GenBank/DDBJ whole genome shotgun (WGS) entry which is preliminary data.</text>
</comment>
<feature type="chain" id="PRO_5043652955" evidence="1">
    <location>
        <begin position="26"/>
        <end position="139"/>
    </location>
</feature>
<dbReference type="PANTHER" id="PTHR33592">
    <property type="entry name" value="TRANSMEMBRANE PROTEIN"/>
    <property type="match status" value="1"/>
</dbReference>
<sequence>MRSSKVTLTIIIALVFLLSTKSYEATRILDEDEQQWVKKDQNLLLQSFQRGRPTGPPSPNSCTWVPGSGGPPCKASISERNFAVIASPPPPPLAAAIDDAYPEQMVQFGVAELADQHRGINLLIERMSEPAMEDSFEFL</sequence>
<keyword evidence="1" id="KW-0732">Signal</keyword>
<dbReference type="AlphaFoldDB" id="A0AAV6Y929"/>
<feature type="signal peptide" evidence="1">
    <location>
        <begin position="1"/>
        <end position="25"/>
    </location>
</feature>
<organism evidence="2 3">
    <name type="scientific">Buddleja alternifolia</name>
    <dbReference type="NCBI Taxonomy" id="168488"/>
    <lineage>
        <taxon>Eukaryota</taxon>
        <taxon>Viridiplantae</taxon>
        <taxon>Streptophyta</taxon>
        <taxon>Embryophyta</taxon>
        <taxon>Tracheophyta</taxon>
        <taxon>Spermatophyta</taxon>
        <taxon>Magnoliopsida</taxon>
        <taxon>eudicotyledons</taxon>
        <taxon>Gunneridae</taxon>
        <taxon>Pentapetalae</taxon>
        <taxon>asterids</taxon>
        <taxon>lamiids</taxon>
        <taxon>Lamiales</taxon>
        <taxon>Scrophulariaceae</taxon>
        <taxon>Buddlejeae</taxon>
        <taxon>Buddleja</taxon>
    </lineage>
</organism>
<evidence type="ECO:0000313" key="2">
    <source>
        <dbReference type="EMBL" id="KAG8389239.1"/>
    </source>
</evidence>
<protein>
    <submittedName>
        <fullName evidence="2">Uncharacterized protein</fullName>
    </submittedName>
</protein>
<dbReference type="PANTHER" id="PTHR33592:SF10">
    <property type="entry name" value="TRANSMEMBRANE PROTEIN"/>
    <property type="match status" value="1"/>
</dbReference>